<dbReference type="PANTHER" id="PTHR44337">
    <property type="entry name" value="CARCINOEMBRYONIC ANTIGEN-RELATED CELL ADHESION MOLECULE 8"/>
    <property type="match status" value="1"/>
</dbReference>
<feature type="domain" description="Ig-like" evidence="7">
    <location>
        <begin position="123"/>
        <end position="216"/>
    </location>
</feature>
<feature type="transmembrane region" description="Helical" evidence="5">
    <location>
        <begin position="497"/>
        <end position="518"/>
    </location>
</feature>
<feature type="chain" id="PRO_5026856638" evidence="6">
    <location>
        <begin position="18"/>
        <end position="603"/>
    </location>
</feature>
<dbReference type="Pfam" id="PF13895">
    <property type="entry name" value="Ig_2"/>
    <property type="match status" value="1"/>
</dbReference>
<protein>
    <submittedName>
        <fullName evidence="9">Carcinoembryonic antigen-related cell adhesion molecule 5</fullName>
    </submittedName>
</protein>
<dbReference type="FunCoup" id="A0A6J2WV73">
    <property type="interactions" value="266"/>
</dbReference>
<dbReference type="Pfam" id="PF07679">
    <property type="entry name" value="I-set"/>
    <property type="match status" value="1"/>
</dbReference>
<evidence type="ECO:0000256" key="2">
    <source>
        <dbReference type="ARBA" id="ARBA00023157"/>
    </source>
</evidence>
<dbReference type="PROSITE" id="PS50835">
    <property type="entry name" value="IG_LIKE"/>
    <property type="match status" value="4"/>
</dbReference>
<dbReference type="RefSeq" id="XP_030648178.1">
    <property type="nucleotide sequence ID" value="XM_030792318.1"/>
</dbReference>
<feature type="signal peptide" evidence="6">
    <location>
        <begin position="1"/>
        <end position="17"/>
    </location>
</feature>
<sequence length="603" mass="64433">MLLLFVTFLGCWSGSLSQGAGKVKGVLGKNVTLEPTIDIASSGNLVTMTWTFKNADNDIVIYTGLSGSERYDTKYVNRAKCNKTTGVLRLSGLTKADNGDYTLSIVGTDNSIADAIELEVLEPVSGVKIMSSLSEAVEFNSTVVLNCTAKGSYITYKWKNGSSSLQGDGTHIQLSSNGQTVTVNNVFRTDLQGPIYCIAENPLESETSAPFNLTVSYGPDNIVMTVQPMQTTLKKGSNLTLTCSAQSSPAASLQWMHNGADLKQETGKLTLANLQEKDNGNYSCVAYNSKTKRYATSAVAVVTVIEALSGTNITGPSMPLIAGKSTANLTCEAAAGKATKVMWLKDGKPLSLSNRVALTADEHTLTFSSLERTDNGMYKCVLSNAVGESSAQFRLDVNFGPEESKISGPEAVEIHDPVLLNCSVQSKPTATYTWTLNGTVKDQTSSVYTINNPSYKDSGTYVCTAYNPVTGRNQSATHVLSVKEEGALDEEGLSGGAIAGIVIACVIVIVVIACVVYCRRNNSEDGDSAEFEETLIGQFPKLKEEGGFDLLKSVSGNSKALEIVKYPDSGYSAKYIREQAFVRSGISYIHPLQQDLDNTVAPV</sequence>
<feature type="domain" description="Ig-like" evidence="7">
    <location>
        <begin position="219"/>
        <end position="300"/>
    </location>
</feature>
<reference evidence="9" key="1">
    <citation type="submission" date="2025-08" db="UniProtKB">
        <authorList>
            <consortium name="RefSeq"/>
        </authorList>
    </citation>
    <scope>IDENTIFICATION</scope>
</reference>
<dbReference type="InterPro" id="IPR007110">
    <property type="entry name" value="Ig-like_dom"/>
</dbReference>
<feature type="domain" description="Ig-like" evidence="7">
    <location>
        <begin position="401"/>
        <end position="481"/>
    </location>
</feature>
<dbReference type="GeneID" id="115828327"/>
<feature type="domain" description="Ig-like" evidence="7">
    <location>
        <begin position="323"/>
        <end position="398"/>
    </location>
</feature>
<dbReference type="OrthoDB" id="6353782at2759"/>
<dbReference type="InterPro" id="IPR036179">
    <property type="entry name" value="Ig-like_dom_sf"/>
</dbReference>
<dbReference type="InterPro" id="IPR013106">
    <property type="entry name" value="Ig_V-set"/>
</dbReference>
<evidence type="ECO:0000256" key="6">
    <source>
        <dbReference type="SAM" id="SignalP"/>
    </source>
</evidence>
<evidence type="ECO:0000259" key="7">
    <source>
        <dbReference type="PROSITE" id="PS50835"/>
    </source>
</evidence>
<dbReference type="InterPro" id="IPR052598">
    <property type="entry name" value="IgSF_CEA-related"/>
</dbReference>
<dbReference type="Pfam" id="PF07686">
    <property type="entry name" value="V-set"/>
    <property type="match status" value="1"/>
</dbReference>
<gene>
    <name evidence="9" type="primary">LOC115828327</name>
</gene>
<dbReference type="Gene3D" id="2.60.40.10">
    <property type="entry name" value="Immunoglobulins"/>
    <property type="match status" value="5"/>
</dbReference>
<dbReference type="InterPro" id="IPR003598">
    <property type="entry name" value="Ig_sub2"/>
</dbReference>
<dbReference type="SUPFAM" id="SSF48726">
    <property type="entry name" value="Immunoglobulin"/>
    <property type="match status" value="5"/>
</dbReference>
<dbReference type="SMART" id="SM00409">
    <property type="entry name" value="IG"/>
    <property type="match status" value="5"/>
</dbReference>
<keyword evidence="2" id="KW-1015">Disulfide bond</keyword>
<dbReference type="CDD" id="cd00096">
    <property type="entry name" value="Ig"/>
    <property type="match status" value="1"/>
</dbReference>
<evidence type="ECO:0000313" key="8">
    <source>
        <dbReference type="Proteomes" id="UP000504632"/>
    </source>
</evidence>
<name>A0A6J2WV73_CHACN</name>
<dbReference type="Proteomes" id="UP000504632">
    <property type="component" value="Chromosome 1"/>
</dbReference>
<dbReference type="InterPro" id="IPR013098">
    <property type="entry name" value="Ig_I-set"/>
</dbReference>
<organism evidence="8 9">
    <name type="scientific">Chanos chanos</name>
    <name type="common">Milkfish</name>
    <name type="synonym">Mugil chanos</name>
    <dbReference type="NCBI Taxonomy" id="29144"/>
    <lineage>
        <taxon>Eukaryota</taxon>
        <taxon>Metazoa</taxon>
        <taxon>Chordata</taxon>
        <taxon>Craniata</taxon>
        <taxon>Vertebrata</taxon>
        <taxon>Euteleostomi</taxon>
        <taxon>Actinopterygii</taxon>
        <taxon>Neopterygii</taxon>
        <taxon>Teleostei</taxon>
        <taxon>Ostariophysi</taxon>
        <taxon>Gonorynchiformes</taxon>
        <taxon>Chanidae</taxon>
        <taxon>Chanos</taxon>
    </lineage>
</organism>
<dbReference type="SMART" id="SM00408">
    <property type="entry name" value="IGc2"/>
    <property type="match status" value="3"/>
</dbReference>
<dbReference type="AlphaFoldDB" id="A0A6J2WV73"/>
<evidence type="ECO:0000256" key="5">
    <source>
        <dbReference type="SAM" id="Phobius"/>
    </source>
</evidence>
<dbReference type="PANTHER" id="PTHR44337:SF17">
    <property type="entry name" value="CARCINOEMBRYONIC ANTIGEN-RELATED CELL ADHESION MOLECULE 5 ISOFORM X1"/>
    <property type="match status" value="1"/>
</dbReference>
<dbReference type="Pfam" id="PF13927">
    <property type="entry name" value="Ig_3"/>
    <property type="match status" value="1"/>
</dbReference>
<keyword evidence="4" id="KW-0393">Immunoglobulin domain</keyword>
<keyword evidence="1 6" id="KW-0732">Signal</keyword>
<keyword evidence="3" id="KW-0325">Glycoprotein</keyword>
<dbReference type="InParanoid" id="A0A6J2WV73"/>
<keyword evidence="5" id="KW-1133">Transmembrane helix</keyword>
<evidence type="ECO:0000256" key="4">
    <source>
        <dbReference type="ARBA" id="ARBA00023319"/>
    </source>
</evidence>
<proteinExistence type="predicted"/>
<evidence type="ECO:0000313" key="9">
    <source>
        <dbReference type="RefSeq" id="XP_030648178.1"/>
    </source>
</evidence>
<evidence type="ECO:0000256" key="1">
    <source>
        <dbReference type="ARBA" id="ARBA00022729"/>
    </source>
</evidence>
<dbReference type="InterPro" id="IPR013783">
    <property type="entry name" value="Ig-like_fold"/>
</dbReference>
<evidence type="ECO:0000256" key="3">
    <source>
        <dbReference type="ARBA" id="ARBA00023180"/>
    </source>
</evidence>
<keyword evidence="5" id="KW-0472">Membrane</keyword>
<accession>A0A6J2WV73</accession>
<keyword evidence="5" id="KW-0812">Transmembrane</keyword>
<dbReference type="InterPro" id="IPR003599">
    <property type="entry name" value="Ig_sub"/>
</dbReference>
<keyword evidence="8" id="KW-1185">Reference proteome</keyword>